<keyword evidence="3" id="KW-1185">Reference proteome</keyword>
<gene>
    <name evidence="2" type="ORF">DCHRY22_LOCUS11641</name>
</gene>
<organism evidence="2 3">
    <name type="scientific">Danaus chrysippus</name>
    <name type="common">African queen</name>
    <dbReference type="NCBI Taxonomy" id="151541"/>
    <lineage>
        <taxon>Eukaryota</taxon>
        <taxon>Metazoa</taxon>
        <taxon>Ecdysozoa</taxon>
        <taxon>Arthropoda</taxon>
        <taxon>Hexapoda</taxon>
        <taxon>Insecta</taxon>
        <taxon>Pterygota</taxon>
        <taxon>Neoptera</taxon>
        <taxon>Endopterygota</taxon>
        <taxon>Lepidoptera</taxon>
        <taxon>Glossata</taxon>
        <taxon>Ditrysia</taxon>
        <taxon>Papilionoidea</taxon>
        <taxon>Nymphalidae</taxon>
        <taxon>Danainae</taxon>
        <taxon>Danaini</taxon>
        <taxon>Danaina</taxon>
        <taxon>Danaus</taxon>
        <taxon>Anosia</taxon>
    </lineage>
</organism>
<proteinExistence type="predicted"/>
<dbReference type="Proteomes" id="UP000789524">
    <property type="component" value="Unassembled WGS sequence"/>
</dbReference>
<dbReference type="AlphaFoldDB" id="A0A8J2R0L0"/>
<dbReference type="PANTHER" id="PTHR22876">
    <property type="entry name" value="ZGC:101016"/>
    <property type="match status" value="1"/>
</dbReference>
<dbReference type="EMBL" id="CAKASE010000074">
    <property type="protein sequence ID" value="CAG9575813.1"/>
    <property type="molecule type" value="Genomic_DNA"/>
</dbReference>
<sequence length="184" mass="21254">MSCAKGNTQRTRPQKHQNRTAFKNDLHDTSKKTKFLKSLEINGVCERCKEIIEWKIKYKKYKPLTAPKKCVGCEQKTIKHAYHVLCSKCATEKRVCAKCCKPTEITNNSTAEKEEESKLQTALKSLPERKRRTLLRYLKKQQDGQETSNQNIEELLAGLDEINLDDFNDFSNQDDSESDSDFES</sequence>
<reference evidence="2" key="1">
    <citation type="submission" date="2021-09" db="EMBL/GenBank/DDBJ databases">
        <authorList>
            <person name="Martin H S."/>
        </authorList>
    </citation>
    <scope>NUCLEOTIDE SEQUENCE</scope>
</reference>
<feature type="compositionally biased region" description="Polar residues" evidence="1">
    <location>
        <begin position="1"/>
        <end position="11"/>
    </location>
</feature>
<protein>
    <submittedName>
        <fullName evidence="2">(African queen) hypothetical protein</fullName>
    </submittedName>
</protein>
<dbReference type="Pfam" id="PF10217">
    <property type="entry name" value="DUF2039"/>
    <property type="match status" value="1"/>
</dbReference>
<comment type="caution">
    <text evidence="2">The sequence shown here is derived from an EMBL/GenBank/DDBJ whole genome shotgun (WGS) entry which is preliminary data.</text>
</comment>
<accession>A0A8J2R0L0</accession>
<feature type="region of interest" description="Disordered" evidence="1">
    <location>
        <begin position="1"/>
        <end position="24"/>
    </location>
</feature>
<dbReference type="InterPro" id="IPR019351">
    <property type="entry name" value="DUF2039"/>
</dbReference>
<evidence type="ECO:0000313" key="2">
    <source>
        <dbReference type="EMBL" id="CAG9575813.1"/>
    </source>
</evidence>
<evidence type="ECO:0000256" key="1">
    <source>
        <dbReference type="SAM" id="MobiDB-lite"/>
    </source>
</evidence>
<evidence type="ECO:0000313" key="3">
    <source>
        <dbReference type="Proteomes" id="UP000789524"/>
    </source>
</evidence>
<dbReference type="PANTHER" id="PTHR22876:SF5">
    <property type="entry name" value="CHROMOSOME 9 OPEN READING FRAME 85"/>
    <property type="match status" value="1"/>
</dbReference>
<name>A0A8J2R0L0_9NEOP</name>
<dbReference type="OrthoDB" id="250548at2759"/>